<dbReference type="GO" id="GO:0106339">
    <property type="term" value="F:tRNA (cytidine(32)-2'-O)-methyltransferase activity"/>
    <property type="evidence" value="ECO:0007669"/>
    <property type="project" value="RHEA"/>
</dbReference>
<dbReference type="GO" id="GO:0002128">
    <property type="term" value="P:tRNA nucleoside ribose methylation"/>
    <property type="evidence" value="ECO:0007669"/>
    <property type="project" value="TreeGrafter"/>
</dbReference>
<dbReference type="OrthoDB" id="9806346at2"/>
<evidence type="ECO:0000256" key="3">
    <source>
        <dbReference type="ARBA" id="ARBA00022679"/>
    </source>
</evidence>
<dbReference type="InterPro" id="IPR029028">
    <property type="entry name" value="Alpha/beta_knot_MTases"/>
</dbReference>
<comment type="subcellular location">
    <subcellularLocation>
        <location evidence="5">Cytoplasm</location>
    </subcellularLocation>
</comment>
<keyword evidence="8" id="KW-1185">Reference proteome</keyword>
<dbReference type="InterPro" id="IPR004384">
    <property type="entry name" value="RNA_MeTrfase_TrmJ/LasT"/>
</dbReference>
<keyword evidence="4 5" id="KW-0949">S-adenosyl-L-methionine</keyword>
<keyword evidence="2 5" id="KW-0489">Methyltransferase</keyword>
<evidence type="ECO:0000256" key="2">
    <source>
        <dbReference type="ARBA" id="ARBA00022603"/>
    </source>
</evidence>
<comment type="function">
    <text evidence="5">Catalyzes the formation of 2'O-methylated cytidine (Cm32) or 2'O-methylated uridine (Um32) at position 32 in tRNA.</text>
</comment>
<dbReference type="PANTHER" id="PTHR42786:SF2">
    <property type="entry name" value="TRNA (CYTIDINE_URIDINE-2'-O-)-METHYLTRANSFERASE TRMJ"/>
    <property type="match status" value="1"/>
</dbReference>
<evidence type="ECO:0000259" key="6">
    <source>
        <dbReference type="Pfam" id="PF00588"/>
    </source>
</evidence>
<dbReference type="EC" id="2.1.1.200" evidence="5"/>
<comment type="similarity">
    <text evidence="1">Belongs to the class IV-like SAM-binding methyltransferase superfamily. RNA methyltransferase TrmH family.</text>
</comment>
<dbReference type="SUPFAM" id="SSF75217">
    <property type="entry name" value="alpha/beta knot"/>
    <property type="match status" value="1"/>
</dbReference>
<dbReference type="Proteomes" id="UP000199657">
    <property type="component" value="Unassembled WGS sequence"/>
</dbReference>
<keyword evidence="3 7" id="KW-0808">Transferase</keyword>
<dbReference type="PANTHER" id="PTHR42786">
    <property type="entry name" value="TRNA/RRNA METHYLTRANSFERASE"/>
    <property type="match status" value="1"/>
</dbReference>
<proteinExistence type="inferred from homology"/>
<name>A0A1H8PMK0_9GAMM</name>
<keyword evidence="5" id="KW-0963">Cytoplasm</keyword>
<dbReference type="FunFam" id="3.40.1280.10:FF:000006">
    <property type="entry name" value="Uncharacterized tRNA/rRNA methyltransferase HI_0380"/>
    <property type="match status" value="1"/>
</dbReference>
<dbReference type="RefSeq" id="WP_091638899.1">
    <property type="nucleotide sequence ID" value="NZ_FOEG01000001.1"/>
</dbReference>
<comment type="catalytic activity">
    <reaction evidence="5">
        <text>uridine(32) in tRNA + S-adenosyl-L-methionine = 2'-O-methyluridine(32) in tRNA + S-adenosyl-L-homocysteine + H(+)</text>
        <dbReference type="Rhea" id="RHEA:42936"/>
        <dbReference type="Rhea" id="RHEA-COMP:10107"/>
        <dbReference type="Rhea" id="RHEA-COMP:10290"/>
        <dbReference type="ChEBI" id="CHEBI:15378"/>
        <dbReference type="ChEBI" id="CHEBI:57856"/>
        <dbReference type="ChEBI" id="CHEBI:59789"/>
        <dbReference type="ChEBI" id="CHEBI:65315"/>
        <dbReference type="ChEBI" id="CHEBI:74478"/>
        <dbReference type="EC" id="2.1.1.200"/>
    </reaction>
</comment>
<dbReference type="InterPro" id="IPR029026">
    <property type="entry name" value="tRNA_m1G_MTases_N"/>
</dbReference>
<organism evidence="7 8">
    <name type="scientific">Aquisalimonas asiatica</name>
    <dbReference type="NCBI Taxonomy" id="406100"/>
    <lineage>
        <taxon>Bacteria</taxon>
        <taxon>Pseudomonadati</taxon>
        <taxon>Pseudomonadota</taxon>
        <taxon>Gammaproteobacteria</taxon>
        <taxon>Chromatiales</taxon>
        <taxon>Ectothiorhodospiraceae</taxon>
        <taxon>Aquisalimonas</taxon>
    </lineage>
</organism>
<evidence type="ECO:0000256" key="4">
    <source>
        <dbReference type="ARBA" id="ARBA00022691"/>
    </source>
</evidence>
<dbReference type="NCBIfam" id="TIGR00050">
    <property type="entry name" value="rRNA_methyl_1"/>
    <property type="match status" value="1"/>
</dbReference>
<dbReference type="Pfam" id="PF00588">
    <property type="entry name" value="SpoU_methylase"/>
    <property type="match status" value="1"/>
</dbReference>
<sequence>MRPEHVRMVLVEPSLGANVGAAARAIKTMGLDTLHLVSPRQFPHPDATAMASGADDILDRAQVHETLDDALVGTTLVVGLSARQRTLSCPVETPRESAPRLIAEAEQRPVAVLFGRERVGLTNEELDRCHRLVQIPANPDYSSLNIAASVQVMAYELRMAGLADVAPEQPTSEWPPATADDMERFYTHLQRVLQRIDFLDPANPRALMRRLRLFFGRARPDHNEMQILRGVLAHVEKGLDGTLRRGGGE</sequence>
<dbReference type="GO" id="GO:0003723">
    <property type="term" value="F:RNA binding"/>
    <property type="evidence" value="ECO:0007669"/>
    <property type="project" value="InterPro"/>
</dbReference>
<dbReference type="AlphaFoldDB" id="A0A1H8PMK0"/>
<dbReference type="CDD" id="cd18093">
    <property type="entry name" value="SpoU-like_TrmJ"/>
    <property type="match status" value="1"/>
</dbReference>
<evidence type="ECO:0000313" key="8">
    <source>
        <dbReference type="Proteomes" id="UP000199657"/>
    </source>
</evidence>
<evidence type="ECO:0000256" key="1">
    <source>
        <dbReference type="ARBA" id="ARBA00007228"/>
    </source>
</evidence>
<dbReference type="Gene3D" id="1.10.8.590">
    <property type="match status" value="1"/>
</dbReference>
<reference evidence="7 8" key="1">
    <citation type="submission" date="2016-10" db="EMBL/GenBank/DDBJ databases">
        <authorList>
            <person name="de Groot N.N."/>
        </authorList>
    </citation>
    <scope>NUCLEOTIDE SEQUENCE [LARGE SCALE GENOMIC DNA]</scope>
    <source>
        <strain evidence="7 8">CGMCC 1.6291</strain>
    </source>
</reference>
<keyword evidence="5" id="KW-0819">tRNA processing</keyword>
<evidence type="ECO:0000313" key="7">
    <source>
        <dbReference type="EMBL" id="SEO42938.1"/>
    </source>
</evidence>
<dbReference type="STRING" id="406100.SAMN04488052_10135"/>
<feature type="domain" description="tRNA/rRNA methyltransferase SpoU type" evidence="6">
    <location>
        <begin position="6"/>
        <end position="155"/>
    </location>
</feature>
<comment type="subunit">
    <text evidence="5">Homodimer.</text>
</comment>
<dbReference type="PIRSF" id="PIRSF004808">
    <property type="entry name" value="LasT"/>
    <property type="match status" value="1"/>
</dbReference>
<dbReference type="GO" id="GO:0005829">
    <property type="term" value="C:cytosol"/>
    <property type="evidence" value="ECO:0007669"/>
    <property type="project" value="TreeGrafter"/>
</dbReference>
<dbReference type="EMBL" id="FOEG01000001">
    <property type="protein sequence ID" value="SEO42938.1"/>
    <property type="molecule type" value="Genomic_DNA"/>
</dbReference>
<dbReference type="InterPro" id="IPR001537">
    <property type="entry name" value="SpoU_MeTrfase"/>
</dbReference>
<accession>A0A1H8PMK0</accession>
<dbReference type="GO" id="GO:0160206">
    <property type="term" value="F:tRNA (cytidine(32)/uridine(32)-2'-O)-methyltransferase activity"/>
    <property type="evidence" value="ECO:0007669"/>
    <property type="project" value="UniProtKB-EC"/>
</dbReference>
<evidence type="ECO:0000256" key="5">
    <source>
        <dbReference type="RuleBase" id="RU362024"/>
    </source>
</evidence>
<gene>
    <name evidence="5" type="primary">trmJ</name>
    <name evidence="7" type="ORF">SAMN04488052_10135</name>
</gene>
<comment type="catalytic activity">
    <reaction evidence="5">
        <text>cytidine(32) in tRNA + S-adenosyl-L-methionine = 2'-O-methylcytidine(32) in tRNA + S-adenosyl-L-homocysteine + H(+)</text>
        <dbReference type="Rhea" id="RHEA:42932"/>
        <dbReference type="Rhea" id="RHEA-COMP:10288"/>
        <dbReference type="Rhea" id="RHEA-COMP:10289"/>
        <dbReference type="ChEBI" id="CHEBI:15378"/>
        <dbReference type="ChEBI" id="CHEBI:57856"/>
        <dbReference type="ChEBI" id="CHEBI:59789"/>
        <dbReference type="ChEBI" id="CHEBI:74495"/>
        <dbReference type="ChEBI" id="CHEBI:82748"/>
        <dbReference type="EC" id="2.1.1.200"/>
    </reaction>
</comment>
<protein>
    <recommendedName>
        <fullName evidence="5">tRNA (cytidine/uridine-2'-O-)-methyltransferase TrmJ</fullName>
        <ecNumber evidence="5">2.1.1.200</ecNumber>
    </recommendedName>
    <alternativeName>
        <fullName evidence="5">tRNA (cytidine(32)/uridine(32)-2'-O)-methyltransferase</fullName>
    </alternativeName>
    <alternativeName>
        <fullName evidence="5">tRNA Cm32/Um32 methyltransferase</fullName>
    </alternativeName>
</protein>
<dbReference type="Gene3D" id="3.40.1280.10">
    <property type="match status" value="1"/>
</dbReference>